<dbReference type="AntiFam" id="ANF00140">
    <property type="entry name" value="Shadow ORF (opposite ResIII Domain)"/>
</dbReference>
<comment type="caution">
    <text evidence="1">The sequence shown here is derived from an EMBL/GenBank/DDBJ whole genome shotgun (WGS) entry which is preliminary data.</text>
</comment>
<reference evidence="1" key="1">
    <citation type="submission" date="2012-11" db="EMBL/GenBank/DDBJ databases">
        <title>Dependencies among metagenomic species, viruses, plasmids and units of genetic variation.</title>
        <authorList>
            <person name="Nielsen H.B."/>
            <person name="Almeida M."/>
            <person name="Juncker A.S."/>
            <person name="Rasmussen S."/>
            <person name="Li J."/>
            <person name="Sunagawa S."/>
            <person name="Plichta D."/>
            <person name="Gautier L."/>
            <person name="Le Chatelier E."/>
            <person name="Peletier E."/>
            <person name="Bonde I."/>
            <person name="Nielsen T."/>
            <person name="Manichanh C."/>
            <person name="Arumugam M."/>
            <person name="Batto J."/>
            <person name="Santos M.B.Q.D."/>
            <person name="Blom N."/>
            <person name="Borruel N."/>
            <person name="Burgdorf K.S."/>
            <person name="Boumezbeur F."/>
            <person name="Casellas F."/>
            <person name="Dore J."/>
            <person name="Guarner F."/>
            <person name="Hansen T."/>
            <person name="Hildebrand F."/>
            <person name="Kaas R.S."/>
            <person name="Kennedy S."/>
            <person name="Kristiansen K."/>
            <person name="Kultima J.R."/>
            <person name="Leonard P."/>
            <person name="Levenez F."/>
            <person name="Lund O."/>
            <person name="Moumen B."/>
            <person name="Le Paslier D."/>
            <person name="Pons N."/>
            <person name="Pedersen O."/>
            <person name="Prifti E."/>
            <person name="Qin J."/>
            <person name="Raes J."/>
            <person name="Tap J."/>
            <person name="Tims S."/>
            <person name="Ussery D.W."/>
            <person name="Yamada T."/>
            <person name="MetaHit consortium"/>
            <person name="Renault P."/>
            <person name="Sicheritz-Ponten T."/>
            <person name="Bork P."/>
            <person name="Wang J."/>
            <person name="Brunak S."/>
            <person name="Ehrlich S.D."/>
        </authorList>
    </citation>
    <scope>NUCLEOTIDE SEQUENCE [LARGE SCALE GENOMIC DNA]</scope>
</reference>
<dbReference type="Proteomes" id="UP000018372">
    <property type="component" value="Unassembled WGS sequence"/>
</dbReference>
<sequence length="182" mass="21284">MQRVRGRIKTPDRRKSLLPASLLGNLLFCKIYVKKFRQTFMPLHKQCLGVYQNKCICLSSGNQSCGCNSLSKGCRCRQHTVGKWHEGIDRVQLFIAFFSFECYANRFTMICIINYFIINFEGIQHVDNGILTPPRHCKIFIGKICTADNTRNVIYGNTHRLFAVKFWIFERRNMFQMITNLI</sequence>
<evidence type="ECO:0000313" key="2">
    <source>
        <dbReference type="Proteomes" id="UP000018372"/>
    </source>
</evidence>
<dbReference type="EMBL" id="CBAT010000157">
    <property type="protein sequence ID" value="CCZ87496.1"/>
    <property type="molecule type" value="Genomic_DNA"/>
</dbReference>
<dbReference type="AlphaFoldDB" id="R5VVF8"/>
<accession>R5VVF8</accession>
<evidence type="ECO:0000313" key="1">
    <source>
        <dbReference type="EMBL" id="CCZ87496.1"/>
    </source>
</evidence>
<organism evidence="1 2">
    <name type="scientific">Phocaeicola plebeius CAG:211</name>
    <dbReference type="NCBI Taxonomy" id="1263052"/>
    <lineage>
        <taxon>Bacteria</taxon>
        <taxon>Pseudomonadati</taxon>
        <taxon>Bacteroidota</taxon>
        <taxon>Bacteroidia</taxon>
        <taxon>Bacteroidales</taxon>
        <taxon>Bacteroidaceae</taxon>
        <taxon>Phocaeicola</taxon>
    </lineage>
</organism>
<protein>
    <submittedName>
        <fullName evidence="1">Uncharacterized protein</fullName>
    </submittedName>
</protein>
<proteinExistence type="predicted"/>
<name>R5VVF8_9BACT</name>
<gene>
    <name evidence="1" type="ORF">BN536_00187</name>
</gene>